<dbReference type="PATRIC" id="fig|483937.3.peg.5960"/>
<keyword evidence="2" id="KW-1185">Reference proteome</keyword>
<sequence length="82" mass="10065">MVNGGIGLTYQEVYDLHEQLLLIYEKNRKSPSPYQREINHYKRQFYIAQDIVQRIYVLNQLIILHEKSREEQIKWCSKEYFN</sequence>
<name>A0A132UBF9_9BACL</name>
<evidence type="ECO:0000313" key="1">
    <source>
        <dbReference type="EMBL" id="KWX80872.1"/>
    </source>
</evidence>
<gene>
    <name evidence="1" type="ORF">AMQ84_02125</name>
</gene>
<evidence type="ECO:0000313" key="2">
    <source>
        <dbReference type="Proteomes" id="UP000070475"/>
    </source>
</evidence>
<organism evidence="1 2">
    <name type="scientific">Paenibacillus riograndensis</name>
    <dbReference type="NCBI Taxonomy" id="483937"/>
    <lineage>
        <taxon>Bacteria</taxon>
        <taxon>Bacillati</taxon>
        <taxon>Bacillota</taxon>
        <taxon>Bacilli</taxon>
        <taxon>Bacillales</taxon>
        <taxon>Paenibacillaceae</taxon>
        <taxon>Paenibacillus</taxon>
        <taxon>Paenibacillus sonchi group</taxon>
    </lineage>
</organism>
<dbReference type="Proteomes" id="UP000070475">
    <property type="component" value="Unassembled WGS sequence"/>
</dbReference>
<reference evidence="1 2" key="1">
    <citation type="submission" date="2015-08" db="EMBL/GenBank/DDBJ databases">
        <title>Genomes of Paenibacillus riograndensis.</title>
        <authorList>
            <person name="Sant'Anna F.H."/>
            <person name="Souza R."/>
            <person name="Ambrosini A."/>
            <person name="Bach E."/>
            <person name="Fernandes G."/>
            <person name="Balsanelli E."/>
            <person name="Baura V.A."/>
            <person name="Pedrosa F.O."/>
            <person name="Souza E.M."/>
            <person name="Passaglia L."/>
        </authorList>
    </citation>
    <scope>NUCLEOTIDE SEQUENCE [LARGE SCALE GENOMIC DNA]</scope>
    <source>
        <strain evidence="1 2">CAS34</strain>
    </source>
</reference>
<dbReference type="AlphaFoldDB" id="A0A132UBF9"/>
<comment type="caution">
    <text evidence="1">The sequence shown here is derived from an EMBL/GenBank/DDBJ whole genome shotgun (WGS) entry which is preliminary data.</text>
</comment>
<accession>A0A132UBF9</accession>
<dbReference type="EMBL" id="LIRB01000089">
    <property type="protein sequence ID" value="KWX80872.1"/>
    <property type="molecule type" value="Genomic_DNA"/>
</dbReference>
<proteinExistence type="predicted"/>
<protein>
    <submittedName>
        <fullName evidence="1">Uncharacterized protein</fullName>
    </submittedName>
</protein>